<organism evidence="2 3">
    <name type="scientific">Stachybotrys chartarum (strain CBS 109288 / IBT 7711)</name>
    <name type="common">Toxic black mold</name>
    <name type="synonym">Stilbospora chartarum</name>
    <dbReference type="NCBI Taxonomy" id="1280523"/>
    <lineage>
        <taxon>Eukaryota</taxon>
        <taxon>Fungi</taxon>
        <taxon>Dikarya</taxon>
        <taxon>Ascomycota</taxon>
        <taxon>Pezizomycotina</taxon>
        <taxon>Sordariomycetes</taxon>
        <taxon>Hypocreomycetidae</taxon>
        <taxon>Hypocreales</taxon>
        <taxon>Stachybotryaceae</taxon>
        <taxon>Stachybotrys</taxon>
    </lineage>
</organism>
<dbReference type="InterPro" id="IPR010730">
    <property type="entry name" value="HET"/>
</dbReference>
<evidence type="ECO:0000259" key="1">
    <source>
        <dbReference type="Pfam" id="PF06985"/>
    </source>
</evidence>
<dbReference type="Proteomes" id="UP000028045">
    <property type="component" value="Unassembled WGS sequence"/>
</dbReference>
<dbReference type="Pfam" id="PF06985">
    <property type="entry name" value="HET"/>
    <property type="match status" value="1"/>
</dbReference>
<dbReference type="HOGENOM" id="CLU_004184_7_2_1"/>
<dbReference type="Pfam" id="PF26639">
    <property type="entry name" value="Het-6_barrel"/>
    <property type="match status" value="1"/>
</dbReference>
<gene>
    <name evidence="2" type="ORF">S7711_05808</name>
</gene>
<accession>A0A084AM46</accession>
<reference evidence="2 3" key="1">
    <citation type="journal article" date="2014" name="BMC Genomics">
        <title>Comparative genome sequencing reveals chemotype-specific gene clusters in the toxigenic black mold Stachybotrys.</title>
        <authorList>
            <person name="Semeiks J."/>
            <person name="Borek D."/>
            <person name="Otwinowski Z."/>
            <person name="Grishin N.V."/>
        </authorList>
    </citation>
    <scope>NUCLEOTIDE SEQUENCE [LARGE SCALE GENOMIC DNA]</scope>
    <source>
        <strain evidence="3">CBS 109288 / IBT 7711</strain>
    </source>
</reference>
<dbReference type="OrthoDB" id="194358at2759"/>
<dbReference type="AlphaFoldDB" id="A0A084AM46"/>
<evidence type="ECO:0000313" key="3">
    <source>
        <dbReference type="Proteomes" id="UP000028045"/>
    </source>
</evidence>
<evidence type="ECO:0000313" key="2">
    <source>
        <dbReference type="EMBL" id="KEY66375.1"/>
    </source>
</evidence>
<keyword evidence="3" id="KW-1185">Reference proteome</keyword>
<dbReference type="EMBL" id="KL648659">
    <property type="protein sequence ID" value="KEY66375.1"/>
    <property type="molecule type" value="Genomic_DNA"/>
</dbReference>
<dbReference type="PANTHER" id="PTHR24148">
    <property type="entry name" value="ANKYRIN REPEAT DOMAIN-CONTAINING PROTEIN 39 HOMOLOG-RELATED"/>
    <property type="match status" value="1"/>
</dbReference>
<protein>
    <recommendedName>
        <fullName evidence="1">Heterokaryon incompatibility domain-containing protein</fullName>
    </recommendedName>
</protein>
<name>A0A084AM46_STACB</name>
<dbReference type="PANTHER" id="PTHR24148:SF82">
    <property type="entry name" value="HETEROKARYON INCOMPATIBILITY DOMAIN-CONTAINING PROTEIN"/>
    <property type="match status" value="1"/>
</dbReference>
<feature type="domain" description="Heterokaryon incompatibility" evidence="1">
    <location>
        <begin position="47"/>
        <end position="209"/>
    </location>
</feature>
<dbReference type="InterPro" id="IPR052895">
    <property type="entry name" value="HetReg/Transcr_Mod"/>
</dbReference>
<sequence length="630" mass="71804">MAEQHRHSPLRSHDSIRLLDLLPSQDRNAVVRCTLRQISLAKARSRYDALSYVWGAREGSRPILCDGEPLLVTSNCYDAMLRLRRKCRVRTLWIDAVCIDQTSEGTKERNQQVKIMGHVYHNASTVLIWLGNQDYMCTSKDELLKGARKLLLVPCLLVILAVTIPIHSRGMEWAECFHTNYVQKRNELEQEYHRLCANPWFTRVWTVQEVAFARNIRLLTKTTQMRWGHLKRLGRDLAGKQVRRDEPYNRFRLRHDAQRLAASNDIDIDYKLYKEQQTAEIPGLIKTANRLLGNRDWTALCQRFIRSLENLDSTLPHDRVFGVYSMLGKIGIQLPDPDYSEPIEKVLQGVTKALVARFRSLDLVTSETPPSDTRGLPSWIPGYLSTTSAPTFGSEAFLRFAGTTSSASKGSEPYPQLEALSGNLMVRGKRIGTLTTVMACTQPTTHDFLDWEGCREFLGVCQRWCQFCSSLPNYVDAVEKSFPKKSLPWGDWAEVIQYPHCRDPSMTQEISQFATTDDDDPLTVIITYLTQKVVVSNTMLLALQSQTTANTTTNWAFVMTDTGYTGRTYRTSQDLDQVWLLAGSSYPVLLRPTRNEGEFLYISPAYFSTSMDGQHWPENGKEGLSVIHLI</sequence>
<proteinExistence type="predicted"/>